<protein>
    <recommendedName>
        <fullName evidence="11">RXLR phytopathogen effector protein WY-domain domain-containing protein</fullName>
    </recommendedName>
</protein>
<dbReference type="SMR" id="G4ZAZ1"/>
<feature type="domain" description="RXLR phytopathogen effector protein WY-domain" evidence="7">
    <location>
        <begin position="128"/>
        <end position="177"/>
    </location>
</feature>
<dbReference type="InterPro" id="IPR040786">
    <property type="entry name" value="RXLR_WY"/>
</dbReference>
<evidence type="ECO:0000259" key="7">
    <source>
        <dbReference type="Pfam" id="PF18634"/>
    </source>
</evidence>
<evidence type="ECO:0000256" key="6">
    <source>
        <dbReference type="ARBA" id="ARBA00023026"/>
    </source>
</evidence>
<sequence>MSSLEGPFAWKEASTFRAMRSTVDGRPEHTSLSAPNLGVASRTHIVNNIRALKSDNNDIYDDSERSWLSPIAGVLSKVSPSAQGLANKLWLKAETNPEKVFKILRLRHAAVKLDDNPRFLLWLKYVDMYSKLKYRSYSNNQVFDLLRLSNSDEELVTLFLSLRRASGMREFADEMQRYLFLSSSTSHRLLNEAWLKARETPTEWFKYTELYRSAFGDEAFSTLKTYQFMMDTFPMKLNSEFATLFQLAKQAPELTEFGEKMLSYLFTGWLKRKLTPRFVEDQLKHPWNTAVLELPTTLFMERQETTRYSIRRNGVNKTS</sequence>
<comment type="similarity">
    <text evidence="3">Belongs to the RxLR effector family.</text>
</comment>
<evidence type="ECO:0000256" key="5">
    <source>
        <dbReference type="ARBA" id="ARBA00022729"/>
    </source>
</evidence>
<evidence type="ECO:0000256" key="2">
    <source>
        <dbReference type="ARBA" id="ARBA00004613"/>
    </source>
</evidence>
<feature type="domain" description="RxLR effector PexRD54 WY" evidence="8">
    <location>
        <begin position="86"/>
        <end position="126"/>
    </location>
</feature>
<gene>
    <name evidence="9" type="ORF">PHYSODRAFT_299040</name>
</gene>
<dbReference type="EMBL" id="JH159153">
    <property type="protein sequence ID" value="EGZ21210.1"/>
    <property type="molecule type" value="Genomic_DNA"/>
</dbReference>
<evidence type="ECO:0000259" key="8">
    <source>
        <dbReference type="Pfam" id="PF22748"/>
    </source>
</evidence>
<name>G4ZAZ1_PHYSP</name>
<dbReference type="AlphaFoldDB" id="G4ZAZ1"/>
<dbReference type="GO" id="GO:0043657">
    <property type="term" value="C:host cell"/>
    <property type="evidence" value="ECO:0007669"/>
    <property type="project" value="UniProtKB-SubCell"/>
</dbReference>
<evidence type="ECO:0000256" key="1">
    <source>
        <dbReference type="ARBA" id="ARBA00004340"/>
    </source>
</evidence>
<proteinExistence type="inferred from homology"/>
<dbReference type="KEGG" id="psoj:PHYSODRAFT_299040"/>
<organism evidence="9 10">
    <name type="scientific">Phytophthora sojae (strain P6497)</name>
    <name type="common">Soybean stem and root rot agent</name>
    <name type="synonym">Phytophthora megasperma f. sp. glycines</name>
    <dbReference type="NCBI Taxonomy" id="1094619"/>
    <lineage>
        <taxon>Eukaryota</taxon>
        <taxon>Sar</taxon>
        <taxon>Stramenopiles</taxon>
        <taxon>Oomycota</taxon>
        <taxon>Peronosporomycetes</taxon>
        <taxon>Peronosporales</taxon>
        <taxon>Peronosporaceae</taxon>
        <taxon>Phytophthora</taxon>
    </lineage>
</organism>
<evidence type="ECO:0000313" key="10">
    <source>
        <dbReference type="Proteomes" id="UP000002640"/>
    </source>
</evidence>
<keyword evidence="5" id="KW-0732">Signal</keyword>
<keyword evidence="4" id="KW-0964">Secreted</keyword>
<accession>G4ZAZ1</accession>
<dbReference type="GO" id="GO:0005576">
    <property type="term" value="C:extracellular region"/>
    <property type="evidence" value="ECO:0007669"/>
    <property type="project" value="UniProtKB-SubCell"/>
</dbReference>
<keyword evidence="10" id="KW-1185">Reference proteome</keyword>
<dbReference type="InterPro" id="IPR054463">
    <property type="entry name" value="PexRD54_WY"/>
</dbReference>
<dbReference type="InParanoid" id="G4ZAZ1"/>
<dbReference type="RefSeq" id="XP_009523927.1">
    <property type="nucleotide sequence ID" value="XM_009525632.1"/>
</dbReference>
<dbReference type="Pfam" id="PF22748">
    <property type="entry name" value="PexRD54_WY"/>
    <property type="match status" value="1"/>
</dbReference>
<evidence type="ECO:0000256" key="3">
    <source>
        <dbReference type="ARBA" id="ARBA00010400"/>
    </source>
</evidence>
<comment type="subcellular location">
    <subcellularLocation>
        <location evidence="1">Host cell</location>
    </subcellularLocation>
    <subcellularLocation>
        <location evidence="2">Secreted</location>
    </subcellularLocation>
</comment>
<evidence type="ECO:0000256" key="4">
    <source>
        <dbReference type="ARBA" id="ARBA00022525"/>
    </source>
</evidence>
<dbReference type="GeneID" id="20641685"/>
<evidence type="ECO:0000313" key="9">
    <source>
        <dbReference type="EMBL" id="EGZ21210.1"/>
    </source>
</evidence>
<dbReference type="Pfam" id="PF18634">
    <property type="entry name" value="RXLR_WY"/>
    <property type="match status" value="1"/>
</dbReference>
<reference evidence="9 10" key="1">
    <citation type="journal article" date="2006" name="Science">
        <title>Phytophthora genome sequences uncover evolutionary origins and mechanisms of pathogenesis.</title>
        <authorList>
            <person name="Tyler B.M."/>
            <person name="Tripathy S."/>
            <person name="Zhang X."/>
            <person name="Dehal P."/>
            <person name="Jiang R.H."/>
            <person name="Aerts A."/>
            <person name="Arredondo F.D."/>
            <person name="Baxter L."/>
            <person name="Bensasson D."/>
            <person name="Beynon J.L."/>
            <person name="Chapman J."/>
            <person name="Damasceno C.M."/>
            <person name="Dorrance A.E."/>
            <person name="Dou D."/>
            <person name="Dickerman A.W."/>
            <person name="Dubchak I.L."/>
            <person name="Garbelotto M."/>
            <person name="Gijzen M."/>
            <person name="Gordon S.G."/>
            <person name="Govers F."/>
            <person name="Grunwald N.J."/>
            <person name="Huang W."/>
            <person name="Ivors K.L."/>
            <person name="Jones R.W."/>
            <person name="Kamoun S."/>
            <person name="Krampis K."/>
            <person name="Lamour K.H."/>
            <person name="Lee M.K."/>
            <person name="McDonald W.H."/>
            <person name="Medina M."/>
            <person name="Meijer H.J."/>
            <person name="Nordberg E.K."/>
            <person name="Maclean D.J."/>
            <person name="Ospina-Giraldo M.D."/>
            <person name="Morris P.F."/>
            <person name="Phuntumart V."/>
            <person name="Putnam N.H."/>
            <person name="Rash S."/>
            <person name="Rose J.K."/>
            <person name="Sakihama Y."/>
            <person name="Salamov A.A."/>
            <person name="Savidor A."/>
            <person name="Scheuring C.F."/>
            <person name="Smith B.M."/>
            <person name="Sobral B.W."/>
            <person name="Terry A."/>
            <person name="Torto-Alalibo T.A."/>
            <person name="Win J."/>
            <person name="Xu Z."/>
            <person name="Zhang H."/>
            <person name="Grigoriev I.V."/>
            <person name="Rokhsar D.S."/>
            <person name="Boore J.L."/>
        </authorList>
    </citation>
    <scope>NUCLEOTIDE SEQUENCE [LARGE SCALE GENOMIC DNA]</scope>
    <source>
        <strain evidence="9 10">P6497</strain>
    </source>
</reference>
<evidence type="ECO:0008006" key="11">
    <source>
        <dbReference type="Google" id="ProtNLM"/>
    </source>
</evidence>
<dbReference type="OMA" id="FAWKEAS"/>
<dbReference type="Proteomes" id="UP000002640">
    <property type="component" value="Unassembled WGS sequence"/>
</dbReference>
<keyword evidence="6" id="KW-0843">Virulence</keyword>